<dbReference type="InterPro" id="IPR000073">
    <property type="entry name" value="AB_hydrolase_1"/>
</dbReference>
<evidence type="ECO:0000259" key="1">
    <source>
        <dbReference type="Pfam" id="PF12697"/>
    </source>
</evidence>
<reference evidence="2 3" key="1">
    <citation type="submission" date="2024-09" db="EMBL/GenBank/DDBJ databases">
        <authorList>
            <person name="Sun Q."/>
            <person name="Mori K."/>
        </authorList>
    </citation>
    <scope>NUCLEOTIDE SEQUENCE [LARGE SCALE GENOMIC DNA]</scope>
    <source>
        <strain evidence="2 3">CCM 8545</strain>
    </source>
</reference>
<dbReference type="SUPFAM" id="SSF53474">
    <property type="entry name" value="alpha/beta-Hydrolases"/>
    <property type="match status" value="1"/>
</dbReference>
<dbReference type="PANTHER" id="PTHR43798:SF33">
    <property type="entry name" value="HYDROLASE, PUTATIVE (AFU_ORTHOLOGUE AFUA_2G14860)-RELATED"/>
    <property type="match status" value="1"/>
</dbReference>
<proteinExistence type="predicted"/>
<name>A0ABV6C9U1_9GAMM</name>
<dbReference type="Gene3D" id="3.40.50.1820">
    <property type="entry name" value="alpha/beta hydrolase"/>
    <property type="match status" value="1"/>
</dbReference>
<dbReference type="InterPro" id="IPR050266">
    <property type="entry name" value="AB_hydrolase_sf"/>
</dbReference>
<dbReference type="PANTHER" id="PTHR43798">
    <property type="entry name" value="MONOACYLGLYCEROL LIPASE"/>
    <property type="match status" value="1"/>
</dbReference>
<keyword evidence="3" id="KW-1185">Reference proteome</keyword>
<protein>
    <submittedName>
        <fullName evidence="2">Alpha/beta fold hydrolase</fullName>
    </submittedName>
</protein>
<dbReference type="Pfam" id="PF12697">
    <property type="entry name" value="Abhydrolase_6"/>
    <property type="match status" value="1"/>
</dbReference>
<accession>A0ABV6C9U1</accession>
<dbReference type="Proteomes" id="UP001589758">
    <property type="component" value="Unassembled WGS sequence"/>
</dbReference>
<feature type="domain" description="AB hydrolase-1" evidence="1">
    <location>
        <begin position="108"/>
        <end position="367"/>
    </location>
</feature>
<evidence type="ECO:0000313" key="2">
    <source>
        <dbReference type="EMBL" id="MFC0179733.1"/>
    </source>
</evidence>
<dbReference type="GO" id="GO:0016787">
    <property type="term" value="F:hydrolase activity"/>
    <property type="evidence" value="ECO:0007669"/>
    <property type="project" value="UniProtKB-KW"/>
</dbReference>
<dbReference type="EMBL" id="JBHLXE010000071">
    <property type="protein sequence ID" value="MFC0179733.1"/>
    <property type="molecule type" value="Genomic_DNA"/>
</dbReference>
<gene>
    <name evidence="2" type="ORF">ACFFIT_06490</name>
</gene>
<dbReference type="InterPro" id="IPR029058">
    <property type="entry name" value="AB_hydrolase_fold"/>
</dbReference>
<dbReference type="RefSeq" id="WP_385876836.1">
    <property type="nucleotide sequence ID" value="NZ_JBHLXE010000071.1"/>
</dbReference>
<evidence type="ECO:0000313" key="3">
    <source>
        <dbReference type="Proteomes" id="UP001589758"/>
    </source>
</evidence>
<organism evidence="2 3">
    <name type="scientific">Thorsellia kenyensis</name>
    <dbReference type="NCBI Taxonomy" id="1549888"/>
    <lineage>
        <taxon>Bacteria</taxon>
        <taxon>Pseudomonadati</taxon>
        <taxon>Pseudomonadota</taxon>
        <taxon>Gammaproteobacteria</taxon>
        <taxon>Enterobacterales</taxon>
        <taxon>Thorselliaceae</taxon>
        <taxon>Thorsellia</taxon>
    </lineage>
</organism>
<comment type="caution">
    <text evidence="2">The sequence shown here is derived from an EMBL/GenBank/DDBJ whole genome shotgun (WGS) entry which is preliminary data.</text>
</comment>
<keyword evidence="2" id="KW-0378">Hydrolase</keyword>
<sequence>MKKSFKQKLFSLWSKKQEPNDDEKFKRFIFDGCLTEDFSFEGENSKELPFKSQLQDISSSTLLDDKALFFECKAEPLALPKGVHRFTLRVEGLDIEGLQAGDVTKPVLVLLHGQYSDAHTWLEQLGSSDLQTHYHMLAWSAPGYGSSEPWPHSNPSGLNFALMLKAWLQQQDKEHIILVGHGLGALVASSYSARFVHEVDGLILVAPELGVLQSGRYRRQTSHLDTNILMTFGKEAFCREKLNYLMVPRFSVMDTEALRQQCITFNLPNETKFVSKLNDEEWQCCAKNIANQLLMLNPEAFEVTAWTILNEDLESYRRYYHGYSEVWAAEFDRMVKQHDARRLASRYQSTYQLFQGVGHFFHIEDPKCFNDALVQLHQRMNEFQLKQLNSRFNQM</sequence>